<evidence type="ECO:0000313" key="4">
    <source>
        <dbReference type="Proteomes" id="UP001596524"/>
    </source>
</evidence>
<protein>
    <submittedName>
        <fullName evidence="3">TolB family protein</fullName>
    </submittedName>
</protein>
<sequence length="465" mass="49535">MPTQAVPAKHPASASGYGDTDSKRVGVWRPPIIRNEHTALKIELPRIARTALLTAGIAATALHAPPATSSAAPLNEQIALINESGRQADGESELNGTAQVTSHNGQFAVFSTGAGLVPWDTNGVDDIYLRDTADGITILVSSVRGTPGNDHSLEPTISADGRYVAFTTWATNLKKDANGSTLDVLVKDMYTDRLRRVSVKSNGSQVGRNSFSPVISGNGRFVSFQTFGKLGAKDDDVAEDVYVRDLVAGKTKQVSLLPGTSKDVKGSVLNGDISDDGNLITFGNDNRLWVRNISRGTTIRFHREPDMPPCQPFPAGSAGRPTISGNGRFVAFASCATHLPGEDHTSTDVYRLELNGGKITRVTAGIGHSYLPSLSRSGRYVGFGSDADNVVRGDVGMSDAFVADLKTQTITRASQRPDGIGGNNRSASSFVAISGDGHTLAYVTYADNLVDGDMYDWPEALLWRR</sequence>
<proteinExistence type="inferred from homology"/>
<comment type="similarity">
    <text evidence="1">Belongs to the TolB family.</text>
</comment>
<dbReference type="InterPro" id="IPR011042">
    <property type="entry name" value="6-blade_b-propeller_TolB-like"/>
</dbReference>
<organism evidence="3 4">
    <name type="scientific">Nocardioides astragali</name>
    <dbReference type="NCBI Taxonomy" id="1776736"/>
    <lineage>
        <taxon>Bacteria</taxon>
        <taxon>Bacillati</taxon>
        <taxon>Actinomycetota</taxon>
        <taxon>Actinomycetes</taxon>
        <taxon>Propionibacteriales</taxon>
        <taxon>Nocardioidaceae</taxon>
        <taxon>Nocardioides</taxon>
    </lineage>
</organism>
<comment type="caution">
    <text evidence="3">The sequence shown here is derived from an EMBL/GenBank/DDBJ whole genome shotgun (WGS) entry which is preliminary data.</text>
</comment>
<dbReference type="Proteomes" id="UP001596524">
    <property type="component" value="Unassembled WGS sequence"/>
</dbReference>
<dbReference type="InterPro" id="IPR011659">
    <property type="entry name" value="WD40"/>
</dbReference>
<evidence type="ECO:0000256" key="1">
    <source>
        <dbReference type="ARBA" id="ARBA00009820"/>
    </source>
</evidence>
<dbReference type="Gene3D" id="2.120.10.30">
    <property type="entry name" value="TolB, C-terminal domain"/>
    <property type="match status" value="2"/>
</dbReference>
<reference evidence="4" key="1">
    <citation type="journal article" date="2019" name="Int. J. Syst. Evol. Microbiol.">
        <title>The Global Catalogue of Microorganisms (GCM) 10K type strain sequencing project: providing services to taxonomists for standard genome sequencing and annotation.</title>
        <authorList>
            <consortium name="The Broad Institute Genomics Platform"/>
            <consortium name="The Broad Institute Genome Sequencing Center for Infectious Disease"/>
            <person name="Wu L."/>
            <person name="Ma J."/>
        </authorList>
    </citation>
    <scope>NUCLEOTIDE SEQUENCE [LARGE SCALE GENOMIC DNA]</scope>
    <source>
        <strain evidence="4">FCH27</strain>
    </source>
</reference>
<evidence type="ECO:0000313" key="3">
    <source>
        <dbReference type="EMBL" id="MFC7362171.1"/>
    </source>
</evidence>
<dbReference type="Pfam" id="PF07676">
    <property type="entry name" value="PD40"/>
    <property type="match status" value="1"/>
</dbReference>
<dbReference type="PANTHER" id="PTHR36842:SF1">
    <property type="entry name" value="PROTEIN TOLB"/>
    <property type="match status" value="1"/>
</dbReference>
<feature type="region of interest" description="Disordered" evidence="2">
    <location>
        <begin position="1"/>
        <end position="22"/>
    </location>
</feature>
<gene>
    <name evidence="3" type="ORF">ACFQO6_17990</name>
</gene>
<name>A0ABW2N7Z2_9ACTN</name>
<dbReference type="RefSeq" id="WP_255892099.1">
    <property type="nucleotide sequence ID" value="NZ_JAFMZM010000005.1"/>
</dbReference>
<evidence type="ECO:0000256" key="2">
    <source>
        <dbReference type="SAM" id="MobiDB-lite"/>
    </source>
</evidence>
<keyword evidence="4" id="KW-1185">Reference proteome</keyword>
<accession>A0ABW2N7Z2</accession>
<dbReference type="SUPFAM" id="SSF82171">
    <property type="entry name" value="DPP6 N-terminal domain-like"/>
    <property type="match status" value="1"/>
</dbReference>
<dbReference type="PANTHER" id="PTHR36842">
    <property type="entry name" value="PROTEIN TOLB HOMOLOG"/>
    <property type="match status" value="1"/>
</dbReference>
<dbReference type="EMBL" id="JBHTCH010000021">
    <property type="protein sequence ID" value="MFC7362171.1"/>
    <property type="molecule type" value="Genomic_DNA"/>
</dbReference>